<feature type="binding site" evidence="3">
    <location>
        <position position="17"/>
    </location>
    <ligand>
        <name>a divalent metal cation</name>
        <dbReference type="ChEBI" id="CHEBI:60240"/>
    </ligand>
</feature>
<evidence type="ECO:0000313" key="6">
    <source>
        <dbReference type="Proteomes" id="UP000001364"/>
    </source>
</evidence>
<name>A0A0H3C8E8_CAUVN</name>
<reference evidence="5 6" key="1">
    <citation type="journal article" date="2010" name="J. Bacteriol.">
        <title>The genetic basis of laboratory adaptation in Caulobacter crescentus.</title>
        <authorList>
            <person name="Marks M.E."/>
            <person name="Castro-Rojas C.M."/>
            <person name="Teiling C."/>
            <person name="Du L."/>
            <person name="Kapatral V."/>
            <person name="Walunas T.L."/>
            <person name="Crosson S."/>
        </authorList>
    </citation>
    <scope>NUCLEOTIDE SEQUENCE [LARGE SCALE GENOMIC DNA]</scope>
    <source>
        <strain evidence="6">NA1000 / CB15N</strain>
    </source>
</reference>
<dbReference type="EC" id="3.1.1.17" evidence="5"/>
<dbReference type="AlphaFoldDB" id="A0A0H3C8E8"/>
<comment type="cofactor">
    <cofactor evidence="3">
        <name>Zn(2+)</name>
        <dbReference type="ChEBI" id="CHEBI:29105"/>
    </cofactor>
    <text evidence="3">Binds 1 divalent metal cation per subunit.</text>
</comment>
<feature type="active site" description="Proton donor/acceptor" evidence="2">
    <location>
        <position position="200"/>
    </location>
</feature>
<dbReference type="EMBL" id="CP001340">
    <property type="protein sequence ID" value="ACL95347.1"/>
    <property type="molecule type" value="Genomic_DNA"/>
</dbReference>
<feature type="binding site" evidence="3">
    <location>
        <position position="150"/>
    </location>
    <ligand>
        <name>a divalent metal cation</name>
        <dbReference type="ChEBI" id="CHEBI:60240"/>
    </ligand>
</feature>
<feature type="binding site" evidence="3">
    <location>
        <position position="102"/>
    </location>
    <ligand>
        <name>substrate</name>
    </ligand>
</feature>
<keyword evidence="3" id="KW-0479">Metal-binding</keyword>
<dbReference type="InterPro" id="IPR005511">
    <property type="entry name" value="SMP-30"/>
</dbReference>
<dbReference type="OrthoDB" id="2633250at2"/>
<dbReference type="RefSeq" id="WP_010919672.1">
    <property type="nucleotide sequence ID" value="NC_011916.1"/>
</dbReference>
<dbReference type="SUPFAM" id="SSF63829">
    <property type="entry name" value="Calcium-dependent phosphotriesterase"/>
    <property type="match status" value="1"/>
</dbReference>
<evidence type="ECO:0000313" key="5">
    <source>
        <dbReference type="EMBL" id="ACL95347.1"/>
    </source>
</evidence>
<evidence type="ECO:0000256" key="2">
    <source>
        <dbReference type="PIRSR" id="PIRSR605511-1"/>
    </source>
</evidence>
<dbReference type="Gene3D" id="2.120.10.30">
    <property type="entry name" value="TolB, C-terminal domain"/>
    <property type="match status" value="1"/>
</dbReference>
<comment type="similarity">
    <text evidence="1">Belongs to the SMP-30/CGR1 family.</text>
</comment>
<dbReference type="RefSeq" id="YP_002517255.1">
    <property type="nucleotide sequence ID" value="NC_011916.1"/>
</dbReference>
<dbReference type="Proteomes" id="UP000001364">
    <property type="component" value="Chromosome"/>
</dbReference>
<keyword evidence="3" id="KW-0862">Zinc</keyword>
<evidence type="ECO:0000256" key="1">
    <source>
        <dbReference type="ARBA" id="ARBA00008853"/>
    </source>
</evidence>
<dbReference type="PANTHER" id="PTHR10907">
    <property type="entry name" value="REGUCALCIN"/>
    <property type="match status" value="1"/>
</dbReference>
<gene>
    <name evidence="5" type="ordered locus">CCNA_01882</name>
</gene>
<accession>A0A0H3C8E8</accession>
<keyword evidence="5" id="KW-0378">Hydrolase</keyword>
<proteinExistence type="inferred from homology"/>
<keyword evidence="6" id="KW-1185">Reference proteome</keyword>
<dbReference type="Pfam" id="PF08450">
    <property type="entry name" value="SGL"/>
    <property type="match status" value="1"/>
</dbReference>
<dbReference type="PANTHER" id="PTHR10907:SF47">
    <property type="entry name" value="REGUCALCIN"/>
    <property type="match status" value="1"/>
</dbReference>
<dbReference type="GeneID" id="7331430"/>
<evidence type="ECO:0000259" key="4">
    <source>
        <dbReference type="Pfam" id="PF08450"/>
    </source>
</evidence>
<dbReference type="HOGENOM" id="CLU_036110_3_1_5"/>
<dbReference type="GO" id="GO:0004341">
    <property type="term" value="F:gluconolactonase activity"/>
    <property type="evidence" value="ECO:0007669"/>
    <property type="project" value="UniProtKB-EC"/>
</dbReference>
<evidence type="ECO:0000256" key="3">
    <source>
        <dbReference type="PIRSR" id="PIRSR605511-2"/>
    </source>
</evidence>
<dbReference type="InterPro" id="IPR013658">
    <property type="entry name" value="SGL"/>
</dbReference>
<dbReference type="GO" id="GO:0019853">
    <property type="term" value="P:L-ascorbic acid biosynthetic process"/>
    <property type="evidence" value="ECO:0007669"/>
    <property type="project" value="TreeGrafter"/>
</dbReference>
<dbReference type="PATRIC" id="fig|565050.3.peg.1843"/>
<dbReference type="PhylomeDB" id="A0A0H3C8E8"/>
<feature type="binding site" evidence="3">
    <location>
        <position position="200"/>
    </location>
    <ligand>
        <name>a divalent metal cation</name>
        <dbReference type="ChEBI" id="CHEBI:60240"/>
    </ligand>
</feature>
<organism evidence="5 6">
    <name type="scientific">Caulobacter vibrioides (strain NA1000 / CB15N)</name>
    <name type="common">Caulobacter crescentus</name>
    <dbReference type="NCBI Taxonomy" id="565050"/>
    <lineage>
        <taxon>Bacteria</taxon>
        <taxon>Pseudomonadati</taxon>
        <taxon>Pseudomonadota</taxon>
        <taxon>Alphaproteobacteria</taxon>
        <taxon>Caulobacterales</taxon>
        <taxon>Caulobacteraceae</taxon>
        <taxon>Caulobacter</taxon>
    </lineage>
</organism>
<feature type="domain" description="SMP-30/Gluconolactonase/LRE-like region" evidence="4">
    <location>
        <begin position="15"/>
        <end position="258"/>
    </location>
</feature>
<dbReference type="PRINTS" id="PR01790">
    <property type="entry name" value="SMP30FAMILY"/>
</dbReference>
<dbReference type="SMR" id="A0A0H3C8E8"/>
<dbReference type="KEGG" id="ccs:CCNA_01882"/>
<dbReference type="GO" id="GO:0005509">
    <property type="term" value="F:calcium ion binding"/>
    <property type="evidence" value="ECO:0007669"/>
    <property type="project" value="TreeGrafter"/>
</dbReference>
<dbReference type="InterPro" id="IPR011042">
    <property type="entry name" value="6-blade_b-propeller_TolB-like"/>
</dbReference>
<sequence length="293" mass="31804">MTFTVEIIGKERCRLGESPLWDADAGVLYWVDSMAPAIWRYDPFTSEQRSIPAPKPIGSVVLGRPGELIAGLADGVYRVQLDTGAFTPIALPDTLAPIERFNDGKADRQGRFVTGTMAMHNETGRIGKLYRFSAGGAWEVLPTEPIEIANSTCFSPSGDTLYFADSLRHMVWAFSYDPKTGAVGEKRDFFDTTGFNSAPDGATVDAEGHIWLALVQAQKLIRISPDGRLDRVVESPAPFCSCPAFGGEDLDILYVTSISDSGGRLKTDVDASGRLMAFHGLGVRGIAETRCFL</sequence>
<protein>
    <submittedName>
        <fullName evidence="5">SMP-30/gluconolaconase/LRE-like protein</fullName>
        <ecNumber evidence="5">3.1.1.17</ecNumber>
    </submittedName>
</protein>
<feature type="binding site" evidence="3">
    <location>
        <position position="100"/>
    </location>
    <ligand>
        <name>substrate</name>
    </ligand>
</feature>